<name>A0A1I6BK26_HYMAR</name>
<proteinExistence type="predicted"/>
<evidence type="ECO:0000313" key="1">
    <source>
        <dbReference type="EMBL" id="SFQ81285.1"/>
    </source>
</evidence>
<evidence type="ECO:0000313" key="2">
    <source>
        <dbReference type="Proteomes" id="UP000199029"/>
    </source>
</evidence>
<sequence>MLGGTGAAAPGLVSVALPALLTQARAAGPGSVLVVLGDQWPVAGMPSKHEHAKQAAETRLRPLLAELQTFPGRVVFLPGEAEWQDGGARGWDRVRQQEAFIKAALPRALFLPSDGCPGPVELALDATHTLVVLDTQWWLHAWEKPGEASSCDAKDPGAVAAQLDDILSRSQGKHVLVAGHHPLFSAGYGAALALLPNPRNRLLRQSLLSVLNRYPHLTYVGGHEPSLQYLEPGAGQHYVVSGAGATAGGRKPRPTAVFAARTTGFARLDYGTADSVTLRLCSAAGPVLFQRGWREPTSVAPSPAPALVSARLDTTAQVRAGAQYGAGKWRTRLLGANYRAEWGQAVRVPVLDLARAHGGLTPLKRGGGQQTKSLRLLGGDGREYVLRSISKDVDRAVPAFLRHTLAADVVQDQISASHPYAALTVPTLAEAAGVPHTRPQVVLVPDDPRLGPYRHSFAGALALLEARDPGPPAAFTGQLLPKTYSTADVIEQLQADPRHRVDQRQVLRARLLDMVLADWDRHEDQWRWLAYRRPDGGRLFRAAPRDRDQAYFVNQGLVPRRASSEWMLPKFQGFDYTFRNVNSFNFQARYFDRRFLTELSEADWRAVADSVRAALTEDVLARALAQLPDSVYQHSGATLLAKLRAHRDQLPAWAGQYYRFLARNVDVVGSDGREAFEVERRGSDQTRVSVFALSAQGQRGPVKYERVFNAAETREIRLYGLGGDDVFTVRGTAGEGPLLRIIGGAGRDSVSDDSRVRHGPRRTQVYDEPRGLALTTGPETRDRRAATAGVNDYDPQAFQYNYTGPRYPVAFNVDDGVFLGLGVLWRRPGFRNPPWAVTQQLTGSVALATGAFSFAYAGQFNHLLGPYDVQVQAGLQAPNYVRNFFGLGNETRFDESQGIRYYRVRFRELALSVQLQRRLSTRWQLAAGPSYQAVEVERTAGRLLAGLSDERLRPAALFTPKHYAGGTMRVSYDGRPPALLLPDGLRWHAELLTLRSLNTAARPLTRLSSELALYRSVRYPVQLTLAARLGGTAVLSHDYEFFQAAVLDGLTTLRGYRRTRFAGRQSVYNNAEVRLRVGQFRTYLFPASYGMLAFHDLGRVWMPGEGASRWHRGYGGGVWVAPFQQVVLSAMYGFSGEDSLPLVRLGFFF</sequence>
<dbReference type="STRING" id="1227077.SAMN04515668_4642"/>
<dbReference type="RefSeq" id="WP_092678682.1">
    <property type="nucleotide sequence ID" value="NZ_FOXS01000009.1"/>
</dbReference>
<protein>
    <recommendedName>
        <fullName evidence="3">Surface antigen</fullName>
    </recommendedName>
</protein>
<keyword evidence="2" id="KW-1185">Reference proteome</keyword>
<dbReference type="AlphaFoldDB" id="A0A1I6BK26"/>
<dbReference type="OrthoDB" id="333971at2"/>
<reference evidence="2" key="1">
    <citation type="submission" date="2016-10" db="EMBL/GenBank/DDBJ databases">
        <authorList>
            <person name="Varghese N."/>
            <person name="Submissions S."/>
        </authorList>
    </citation>
    <scope>NUCLEOTIDE SEQUENCE [LARGE SCALE GENOMIC DNA]</scope>
    <source>
        <strain evidence="2">OR362-8,ATCC BAA-1266,JCM 13504</strain>
    </source>
</reference>
<dbReference type="EMBL" id="FOXS01000009">
    <property type="protein sequence ID" value="SFQ81285.1"/>
    <property type="molecule type" value="Genomic_DNA"/>
</dbReference>
<dbReference type="Gene3D" id="3.60.21.10">
    <property type="match status" value="1"/>
</dbReference>
<dbReference type="Proteomes" id="UP000199029">
    <property type="component" value="Unassembled WGS sequence"/>
</dbReference>
<dbReference type="SUPFAM" id="SSF56300">
    <property type="entry name" value="Metallo-dependent phosphatases"/>
    <property type="match status" value="1"/>
</dbReference>
<gene>
    <name evidence="1" type="ORF">SAMN04515668_4642</name>
</gene>
<accession>A0A1I6BK26</accession>
<organism evidence="1 2">
    <name type="scientific">Hymenobacter arizonensis</name>
    <name type="common">Siccationidurans arizonensis</name>
    <dbReference type="NCBI Taxonomy" id="1227077"/>
    <lineage>
        <taxon>Bacteria</taxon>
        <taxon>Pseudomonadati</taxon>
        <taxon>Bacteroidota</taxon>
        <taxon>Cytophagia</taxon>
        <taxon>Cytophagales</taxon>
        <taxon>Hymenobacteraceae</taxon>
        <taxon>Hymenobacter</taxon>
    </lineage>
</organism>
<evidence type="ECO:0008006" key="3">
    <source>
        <dbReference type="Google" id="ProtNLM"/>
    </source>
</evidence>
<dbReference type="InterPro" id="IPR029052">
    <property type="entry name" value="Metallo-depent_PP-like"/>
</dbReference>